<accession>A0ACC1T0X7</accession>
<keyword evidence="2" id="KW-1185">Reference proteome</keyword>
<name>A0ACC1T0X7_9HYPO</name>
<organism evidence="1 2">
    <name type="scientific">Fusarium decemcellulare</name>
    <dbReference type="NCBI Taxonomy" id="57161"/>
    <lineage>
        <taxon>Eukaryota</taxon>
        <taxon>Fungi</taxon>
        <taxon>Dikarya</taxon>
        <taxon>Ascomycota</taxon>
        <taxon>Pezizomycotina</taxon>
        <taxon>Sordariomycetes</taxon>
        <taxon>Hypocreomycetidae</taxon>
        <taxon>Hypocreales</taxon>
        <taxon>Nectriaceae</taxon>
        <taxon>Fusarium</taxon>
        <taxon>Fusarium decemcellulare species complex</taxon>
    </lineage>
</organism>
<gene>
    <name evidence="1" type="ORF">NM208_g64</name>
</gene>
<reference evidence="1" key="1">
    <citation type="submission" date="2022-08" db="EMBL/GenBank/DDBJ databases">
        <title>Genome Sequence of Fusarium decemcellulare.</title>
        <authorList>
            <person name="Buettner E."/>
        </authorList>
    </citation>
    <scope>NUCLEOTIDE SEQUENCE</scope>
    <source>
        <strain evidence="1">Babe19</strain>
    </source>
</reference>
<sequence length="241" mass="27447">MAGKINCSFDIASFYSYLAVSYLLSNLQTLSDHNVEVEFHPTFAGAVFHDANNAPPWAVSQVKREYLDKYESARAKVDFGRPEIVLPDDLLDLWDLGWTQKSLRALLYIKEKYPPEVYHTAILYLFNAFWTKPRRRIRDAPILAETLAEIPKGFHPSGESDPTDKLFSADQVKEIMTAQGSKEFKEILKLHTTQLGDRGAFGLPWFEVRSSEGREEPFWGSDRAVSSGDGPKQPETLFKQR</sequence>
<dbReference type="EMBL" id="JANRMS010000004">
    <property type="protein sequence ID" value="KAJ3550274.1"/>
    <property type="molecule type" value="Genomic_DNA"/>
</dbReference>
<evidence type="ECO:0000313" key="2">
    <source>
        <dbReference type="Proteomes" id="UP001148629"/>
    </source>
</evidence>
<protein>
    <submittedName>
        <fullName evidence="1">Uncharacterized protein</fullName>
    </submittedName>
</protein>
<comment type="caution">
    <text evidence="1">The sequence shown here is derived from an EMBL/GenBank/DDBJ whole genome shotgun (WGS) entry which is preliminary data.</text>
</comment>
<evidence type="ECO:0000313" key="1">
    <source>
        <dbReference type="EMBL" id="KAJ3550274.1"/>
    </source>
</evidence>
<proteinExistence type="predicted"/>
<dbReference type="Proteomes" id="UP001148629">
    <property type="component" value="Unassembled WGS sequence"/>
</dbReference>